<organism evidence="2 3">
    <name type="scientific">Eubacterium segne</name>
    <dbReference type="NCBI Taxonomy" id="2763045"/>
    <lineage>
        <taxon>Bacteria</taxon>
        <taxon>Bacillati</taxon>
        <taxon>Bacillota</taxon>
        <taxon>Clostridia</taxon>
        <taxon>Eubacteriales</taxon>
        <taxon>Eubacteriaceae</taxon>
        <taxon>Eubacterium</taxon>
    </lineage>
</organism>
<comment type="caution">
    <text evidence="2">The sequence shown here is derived from an EMBL/GenBank/DDBJ whole genome shotgun (WGS) entry which is preliminary data.</text>
</comment>
<dbReference type="EMBL" id="JACOOZ010000003">
    <property type="protein sequence ID" value="MBC5667411.1"/>
    <property type="molecule type" value="Genomic_DNA"/>
</dbReference>
<protein>
    <recommendedName>
        <fullName evidence="4">Large polyvalent protein associated domain-containing protein</fullName>
    </recommendedName>
</protein>
<dbReference type="Proteomes" id="UP000597877">
    <property type="component" value="Unassembled WGS sequence"/>
</dbReference>
<feature type="compositionally biased region" description="Basic and acidic residues" evidence="1">
    <location>
        <begin position="476"/>
        <end position="488"/>
    </location>
</feature>
<reference evidence="2 3" key="1">
    <citation type="submission" date="2020-08" db="EMBL/GenBank/DDBJ databases">
        <title>Genome public.</title>
        <authorList>
            <person name="Liu C."/>
            <person name="Sun Q."/>
        </authorList>
    </citation>
    <scope>NUCLEOTIDE SEQUENCE [LARGE SCALE GENOMIC DNA]</scope>
    <source>
        <strain evidence="2 3">BX4</strain>
    </source>
</reference>
<proteinExistence type="predicted"/>
<evidence type="ECO:0000313" key="2">
    <source>
        <dbReference type="EMBL" id="MBC5667411.1"/>
    </source>
</evidence>
<keyword evidence="3" id="KW-1185">Reference proteome</keyword>
<feature type="region of interest" description="Disordered" evidence="1">
    <location>
        <begin position="476"/>
        <end position="513"/>
    </location>
</feature>
<sequence length="513" mass="59274">MEKEKMSLLFKSKFKCFEKLNDNFLKAKCYVLALGKNINRSHFSKENVDRAYSSLFYVPVVGHLMCDENGNHYLGGHDVKLDLETLTIKSVCVPFGVAIPSEEPVYEDVTEEDGTVSTYLVSDVILWIGRYPELAEAIYDESTYFGQSMEILYSKSEPLKDDNKYTDIIDFSFDALCLLNKSDDPKFNIQPCFPSASVKPLNYSIDKDEFSQLMEEMKSQLNFCLNKNDTEQGGKILEEKNAILQKYGKSVEDLDFSIDDLSVEEFEKKMDELFGEKNEPVAFSATYNQKREALRNALDPIIVKDAEGNYVEETHFYVSDFDDEYVYVEVDHWNATGDYTCKYGRKSYTFDETTLTATISDEFEEMVKVWLTLNEKEKLDTDRANYESISTEFDAYKSEHSYTNSEYETLKEFEEKVNKEKRKADENSVFAEYENEIGDTPEFSELKEKASEFSIEELKKECLCIVGLYARANKSNETKVEKPKEIKFSVETPSNDDENEKPYGGLMEKYLNK</sequence>
<gene>
    <name evidence="2" type="ORF">H8S00_05360</name>
</gene>
<evidence type="ECO:0000256" key="1">
    <source>
        <dbReference type="SAM" id="MobiDB-lite"/>
    </source>
</evidence>
<name>A0ABR7F1D2_9FIRM</name>
<dbReference type="RefSeq" id="WP_186840192.1">
    <property type="nucleotide sequence ID" value="NZ_JACOOZ010000003.1"/>
</dbReference>
<evidence type="ECO:0000313" key="3">
    <source>
        <dbReference type="Proteomes" id="UP000597877"/>
    </source>
</evidence>
<evidence type="ECO:0008006" key="4">
    <source>
        <dbReference type="Google" id="ProtNLM"/>
    </source>
</evidence>
<accession>A0ABR7F1D2</accession>